<dbReference type="Gene3D" id="2.10.25.10">
    <property type="entry name" value="Laminin"/>
    <property type="match status" value="2"/>
</dbReference>
<dbReference type="PROSITE" id="PS50026">
    <property type="entry name" value="EGF_3"/>
    <property type="match status" value="2"/>
</dbReference>
<evidence type="ECO:0000256" key="1">
    <source>
        <dbReference type="ARBA" id="ARBA00022536"/>
    </source>
</evidence>
<dbReference type="FunFam" id="3.10.100.10:FF:000107">
    <property type="entry name" value="Uncharacterized protein"/>
    <property type="match status" value="1"/>
</dbReference>
<dbReference type="FunFam" id="2.10.25.10:FF:000004">
    <property type="entry name" value="Neurogenic locus notch 1"/>
    <property type="match status" value="1"/>
</dbReference>
<feature type="disulfide bond" evidence="6">
    <location>
        <begin position="609"/>
        <end position="618"/>
    </location>
</feature>
<dbReference type="Pfam" id="PF00059">
    <property type="entry name" value="Lectin_C"/>
    <property type="match status" value="1"/>
</dbReference>
<dbReference type="SMART" id="SM00181">
    <property type="entry name" value="EGF"/>
    <property type="match status" value="2"/>
</dbReference>
<dbReference type="InterPro" id="IPR001304">
    <property type="entry name" value="C-type_lectin-like"/>
</dbReference>
<dbReference type="PROSITE" id="PS00010">
    <property type="entry name" value="ASX_HYDROXYL"/>
    <property type="match status" value="1"/>
</dbReference>
<dbReference type="InterPro" id="IPR001190">
    <property type="entry name" value="SRCR"/>
</dbReference>
<feature type="chain" id="PRO_5039933936" evidence="9">
    <location>
        <begin position="18"/>
        <end position="723"/>
    </location>
</feature>
<evidence type="ECO:0000256" key="7">
    <source>
        <dbReference type="PROSITE-ProRule" id="PRU00196"/>
    </source>
</evidence>
<dbReference type="SMART" id="SM00034">
    <property type="entry name" value="CLECT"/>
    <property type="match status" value="1"/>
</dbReference>
<dbReference type="GO" id="GO:0005112">
    <property type="term" value="F:Notch binding"/>
    <property type="evidence" value="ECO:0000318"/>
    <property type="project" value="GO_Central"/>
</dbReference>
<dbReference type="Pfam" id="PF00008">
    <property type="entry name" value="EGF"/>
    <property type="match status" value="1"/>
</dbReference>
<dbReference type="GeneID" id="118413868"/>
<feature type="signal peptide" evidence="9">
    <location>
        <begin position="1"/>
        <end position="17"/>
    </location>
</feature>
<feature type="compositionally biased region" description="Pro residues" evidence="8">
    <location>
        <begin position="361"/>
        <end position="420"/>
    </location>
</feature>
<keyword evidence="1 6" id="KW-0245">EGF-like domain</keyword>
<dbReference type="PANTHER" id="PTHR12916">
    <property type="entry name" value="CYTOCHROME C OXIDASE POLYPEPTIDE VIC-2"/>
    <property type="match status" value="1"/>
</dbReference>
<dbReference type="InterPro" id="IPR016186">
    <property type="entry name" value="C-type_lectin-like/link_sf"/>
</dbReference>
<dbReference type="KEGG" id="bfo:118413868"/>
<feature type="disulfide bond" evidence="6">
    <location>
        <begin position="590"/>
        <end position="607"/>
    </location>
</feature>
<dbReference type="CDD" id="cd00037">
    <property type="entry name" value="CLECT"/>
    <property type="match status" value="1"/>
</dbReference>
<evidence type="ECO:0000259" key="11">
    <source>
        <dbReference type="PROSITE" id="PS50041"/>
    </source>
</evidence>
<dbReference type="GO" id="GO:0007219">
    <property type="term" value="P:Notch signaling pathway"/>
    <property type="evidence" value="ECO:0000318"/>
    <property type="project" value="GO_Central"/>
</dbReference>
<keyword evidence="2 9" id="KW-0732">Signal</keyword>
<organism evidence="13 14">
    <name type="scientific">Branchiostoma floridae</name>
    <name type="common">Florida lancelet</name>
    <name type="synonym">Amphioxus</name>
    <dbReference type="NCBI Taxonomy" id="7739"/>
    <lineage>
        <taxon>Eukaryota</taxon>
        <taxon>Metazoa</taxon>
        <taxon>Chordata</taxon>
        <taxon>Cephalochordata</taxon>
        <taxon>Leptocardii</taxon>
        <taxon>Amphioxiformes</taxon>
        <taxon>Branchiostomatidae</taxon>
        <taxon>Branchiostoma</taxon>
    </lineage>
</organism>
<reference evidence="13" key="1">
    <citation type="journal article" date="2020" name="Nat. Ecol. Evol.">
        <title>Deeply conserved synteny resolves early events in vertebrate evolution.</title>
        <authorList>
            <person name="Simakov O."/>
            <person name="Marletaz F."/>
            <person name="Yue J.X."/>
            <person name="O'Connell B."/>
            <person name="Jenkins J."/>
            <person name="Brandt A."/>
            <person name="Calef R."/>
            <person name="Tung C.H."/>
            <person name="Huang T.K."/>
            <person name="Schmutz J."/>
            <person name="Satoh N."/>
            <person name="Yu J.K."/>
            <person name="Putnam N.H."/>
            <person name="Green R.E."/>
            <person name="Rokhsar D.S."/>
        </authorList>
    </citation>
    <scope>NUCLEOTIDE SEQUENCE [LARGE SCALE GENOMIC DNA]</scope>
    <source>
        <strain evidence="13">S238N-H82</strain>
    </source>
</reference>
<dbReference type="RefSeq" id="XP_035673358.1">
    <property type="nucleotide sequence ID" value="XM_035817465.1"/>
</dbReference>
<evidence type="ECO:0000259" key="12">
    <source>
        <dbReference type="PROSITE" id="PS50287"/>
    </source>
</evidence>
<dbReference type="PRINTS" id="PR00010">
    <property type="entry name" value="EGFBLOOD"/>
</dbReference>
<dbReference type="GO" id="GO:0016020">
    <property type="term" value="C:membrane"/>
    <property type="evidence" value="ECO:0007669"/>
    <property type="project" value="InterPro"/>
</dbReference>
<keyword evidence="4 6" id="KW-1015">Disulfide bond</keyword>
<evidence type="ECO:0000256" key="6">
    <source>
        <dbReference type="PROSITE-ProRule" id="PRU00076"/>
    </source>
</evidence>
<dbReference type="AlphaFoldDB" id="A0A9J7L0Y6"/>
<proteinExistence type="predicted"/>
<evidence type="ECO:0000313" key="13">
    <source>
        <dbReference type="Proteomes" id="UP000001554"/>
    </source>
</evidence>
<evidence type="ECO:0000256" key="5">
    <source>
        <dbReference type="ARBA" id="ARBA00023180"/>
    </source>
</evidence>
<comment type="caution">
    <text evidence="7">Lacks conserved residue(s) required for the propagation of feature annotation.</text>
</comment>
<evidence type="ECO:0000259" key="10">
    <source>
        <dbReference type="PROSITE" id="PS50026"/>
    </source>
</evidence>
<feature type="region of interest" description="Disordered" evidence="8">
    <location>
        <begin position="353"/>
        <end position="428"/>
    </location>
</feature>
<dbReference type="SMART" id="SM00179">
    <property type="entry name" value="EGF_CA"/>
    <property type="match status" value="1"/>
</dbReference>
<accession>A0A9J7L0Y6</accession>
<dbReference type="PROSITE" id="PS00022">
    <property type="entry name" value="EGF_1"/>
    <property type="match status" value="2"/>
</dbReference>
<dbReference type="InterPro" id="IPR000742">
    <property type="entry name" value="EGF"/>
</dbReference>
<dbReference type="PROSITE" id="PS01186">
    <property type="entry name" value="EGF_2"/>
    <property type="match status" value="2"/>
</dbReference>
<feature type="domain" description="C-type lectin" evidence="11">
    <location>
        <begin position="465"/>
        <end position="579"/>
    </location>
</feature>
<feature type="disulfide bond" evidence="6">
    <location>
        <begin position="647"/>
        <end position="656"/>
    </location>
</feature>
<dbReference type="FunFam" id="2.10.25.10:FF:000712">
    <property type="entry name" value="Uncharacterized protein"/>
    <property type="match status" value="1"/>
</dbReference>
<feature type="domain" description="EGF-like" evidence="10">
    <location>
        <begin position="581"/>
        <end position="619"/>
    </location>
</feature>
<dbReference type="InterPro" id="IPR018097">
    <property type="entry name" value="EGF_Ca-bd_CS"/>
</dbReference>
<dbReference type="CDD" id="cd00054">
    <property type="entry name" value="EGF_CA"/>
    <property type="match status" value="1"/>
</dbReference>
<dbReference type="PROSITE" id="PS50041">
    <property type="entry name" value="C_TYPE_LECTIN_2"/>
    <property type="match status" value="1"/>
</dbReference>
<dbReference type="SUPFAM" id="SSF56436">
    <property type="entry name" value="C-type lectin-like"/>
    <property type="match status" value="1"/>
</dbReference>
<dbReference type="SUPFAM" id="SSF57196">
    <property type="entry name" value="EGF/Laminin"/>
    <property type="match status" value="2"/>
</dbReference>
<evidence type="ECO:0000256" key="2">
    <source>
        <dbReference type="ARBA" id="ARBA00022729"/>
    </source>
</evidence>
<dbReference type="PROSITE" id="PS01187">
    <property type="entry name" value="EGF_CA"/>
    <property type="match status" value="1"/>
</dbReference>
<protein>
    <submittedName>
        <fullName evidence="14">Delta and Notch-like epidermal growth factor-related receptor</fullName>
    </submittedName>
</protein>
<keyword evidence="3" id="KW-0677">Repeat</keyword>
<evidence type="ECO:0000313" key="14">
    <source>
        <dbReference type="RefSeq" id="XP_035673358.1"/>
    </source>
</evidence>
<evidence type="ECO:0000256" key="4">
    <source>
        <dbReference type="ARBA" id="ARBA00023157"/>
    </source>
</evidence>
<reference evidence="14" key="2">
    <citation type="submission" date="2025-08" db="UniProtKB">
        <authorList>
            <consortium name="RefSeq"/>
        </authorList>
    </citation>
    <scope>IDENTIFICATION</scope>
    <source>
        <strain evidence="14">S238N-H82</strain>
        <tissue evidence="14">Testes</tissue>
    </source>
</reference>
<name>A0A9J7L0Y6_BRAFL</name>
<keyword evidence="13" id="KW-1185">Reference proteome</keyword>
<evidence type="ECO:0000256" key="9">
    <source>
        <dbReference type="SAM" id="SignalP"/>
    </source>
</evidence>
<dbReference type="GO" id="GO:0005509">
    <property type="term" value="F:calcium ion binding"/>
    <property type="evidence" value="ECO:0007669"/>
    <property type="project" value="InterPro"/>
</dbReference>
<dbReference type="InterPro" id="IPR016187">
    <property type="entry name" value="CTDL_fold"/>
</dbReference>
<feature type="domain" description="EGF-like" evidence="10">
    <location>
        <begin position="621"/>
        <end position="657"/>
    </location>
</feature>
<dbReference type="PROSITE" id="PS50287">
    <property type="entry name" value="SRCR_2"/>
    <property type="match status" value="1"/>
</dbReference>
<dbReference type="PRINTS" id="PR01217">
    <property type="entry name" value="PRICHEXTENSN"/>
</dbReference>
<sequence length="723" mass="78797">MWSFLLVFSAAIAWSASSPAWRPCGDFPWGFPWSCDDYYNAFSHVGELQGRCTVRCPVEDDMLVGPPYRANDVIDDGAYYCNVGNSTWMGIEPVCLGHYDNSTVITSGSNRIRLVGGEFYGCVELYDDVTQQWGPVRGWDIFSYSPTHYEARMAWADLACRNLGFREGLATAAYKLSNGFVDVSYSWLPPLPYHYQPSYPSTVPKFIVSQSLPQGEGATLYDAIDGVVRGPCPSYDDDCSNDYYTMCLACAGEQDHDVQTYPPPPETTTDAPGPPPNGCEYEGQFYPTGAIIHERPGCYGYIIFCEYGDIGIGDYFGFGCCEYNGRDYEDGETITRPDGVICRCEGDDNLESVPMTCEETTPPPTTPPPTTPPPTTPPPTTPPPTTPPPTTPPPTTPPPTTPPLTKPPPTTPPPTTPPKTTPRGCEYNGQYYEDGETIITADGVTCYCEGSDTYEPAPMFCEVSLSQECYQFSSTALTHQEASHACSTDGGRLVDVRDDQQQRFLADMIAASTGASSWLAMKTAPTEILNSDGSAVSEQLQWSSSEPATPCDLCVLLDSSDSFLALTAPCTEQHNYVCQSAKVPCEPNVCQNGGNCTSCFNGSSTFCDCPDGFEGEFCEINIDECASDPCQNGGTCQDRINSYSCSCPTGFEGDHCESDIDWCSHDHVQCPFGWSCRDDISSFECYDPNPIVRRSPYECSSASCPVGMYCTEKGAASFYCTAE</sequence>
<dbReference type="PANTHER" id="PTHR12916:SF9">
    <property type="entry name" value="NEUROGENIC LOCUS NOTCH HOMOLOG PROTEIN 1-RELATED"/>
    <property type="match status" value="1"/>
</dbReference>
<dbReference type="Gene3D" id="3.10.100.10">
    <property type="entry name" value="Mannose-Binding Protein A, subunit A"/>
    <property type="match status" value="1"/>
</dbReference>
<gene>
    <name evidence="14" type="primary">LOC118413868</name>
</gene>
<dbReference type="InterPro" id="IPR000152">
    <property type="entry name" value="EGF-type_Asp/Asn_hydroxyl_site"/>
</dbReference>
<dbReference type="Proteomes" id="UP000001554">
    <property type="component" value="Chromosome 4"/>
</dbReference>
<dbReference type="InterPro" id="IPR001881">
    <property type="entry name" value="EGF-like_Ca-bd_dom"/>
</dbReference>
<evidence type="ECO:0000256" key="8">
    <source>
        <dbReference type="SAM" id="MobiDB-lite"/>
    </source>
</evidence>
<keyword evidence="5" id="KW-0325">Glycoprotein</keyword>
<feature type="domain" description="SRCR" evidence="12">
    <location>
        <begin position="112"/>
        <end position="165"/>
    </location>
</feature>
<evidence type="ECO:0000256" key="3">
    <source>
        <dbReference type="ARBA" id="ARBA00022737"/>
    </source>
</evidence>